<gene>
    <name evidence="1" type="ORF">AWRIB429_1709</name>
</gene>
<dbReference type="AlphaFoldDB" id="D3LBH9"/>
<sequence length="39" mass="4636">MTVERVRKYFEQFALNDRIKMFTRPTATVDQVAETLRSS</sequence>
<evidence type="ECO:0000313" key="2">
    <source>
        <dbReference type="Proteomes" id="UP000003075"/>
    </source>
</evidence>
<evidence type="ECO:0000313" key="1">
    <source>
        <dbReference type="EMBL" id="EFD87883.1"/>
    </source>
</evidence>
<protein>
    <submittedName>
        <fullName evidence="1">Uncharacterized protein</fullName>
    </submittedName>
</protein>
<reference evidence="1 2" key="1">
    <citation type="journal article" date="2010" name="Appl. Microbiol. Biotechnol.">
        <title>Genotypic diversity in Oenococcus oeni by high-density microarray comparative genome hybridization and whole genome sequencing.</title>
        <authorList>
            <person name="Borneman A.R."/>
            <person name="Bartowsky E.J."/>
            <person name="McCarthy J."/>
            <person name="Chambers P.J."/>
        </authorList>
    </citation>
    <scope>NUCLEOTIDE SEQUENCE [LARGE SCALE GENOMIC DNA]</scope>
    <source>
        <strain evidence="1 2">AWRIB429</strain>
    </source>
</reference>
<accession>D3LBH9</accession>
<dbReference type="EMBL" id="ACSE01000029">
    <property type="protein sequence ID" value="EFD87883.1"/>
    <property type="molecule type" value="Genomic_DNA"/>
</dbReference>
<name>D3LBH9_OENOE</name>
<organism evidence="1 2">
    <name type="scientific">Oenococcus oeni AWRIB429</name>
    <dbReference type="NCBI Taxonomy" id="655225"/>
    <lineage>
        <taxon>Bacteria</taxon>
        <taxon>Bacillati</taxon>
        <taxon>Bacillota</taxon>
        <taxon>Bacilli</taxon>
        <taxon>Lactobacillales</taxon>
        <taxon>Lactobacillaceae</taxon>
        <taxon>Oenococcus</taxon>
    </lineage>
</organism>
<dbReference type="Proteomes" id="UP000003075">
    <property type="component" value="Unassembled WGS sequence"/>
</dbReference>
<comment type="caution">
    <text evidence="1">The sequence shown here is derived from an EMBL/GenBank/DDBJ whole genome shotgun (WGS) entry which is preliminary data.</text>
</comment>
<proteinExistence type="predicted"/>